<dbReference type="SUPFAM" id="SSF56801">
    <property type="entry name" value="Acetyl-CoA synthetase-like"/>
    <property type="match status" value="1"/>
</dbReference>
<evidence type="ECO:0000256" key="4">
    <source>
        <dbReference type="ARBA" id="ARBA00023140"/>
    </source>
</evidence>
<evidence type="ECO:0000256" key="2">
    <source>
        <dbReference type="ARBA" id="ARBA00006432"/>
    </source>
</evidence>
<dbReference type="PANTHER" id="PTHR24096:SF149">
    <property type="entry name" value="AMP-BINDING DOMAIN-CONTAINING PROTEIN-RELATED"/>
    <property type="match status" value="1"/>
</dbReference>
<evidence type="ECO:0000313" key="8">
    <source>
        <dbReference type="Proteomes" id="UP000050761"/>
    </source>
</evidence>
<reference evidence="7 8" key="1">
    <citation type="submission" date="2018-11" db="EMBL/GenBank/DDBJ databases">
        <authorList>
            <consortium name="Pathogen Informatics"/>
        </authorList>
    </citation>
    <scope>NUCLEOTIDE SEQUENCE [LARGE SCALE GENOMIC DNA]</scope>
</reference>
<name>A0A183GAH4_HELPZ</name>
<gene>
    <name evidence="7" type="ORF">HPBE_LOCUS19021</name>
</gene>
<dbReference type="EMBL" id="UZAH01031078">
    <property type="protein sequence ID" value="VDP13760.1"/>
    <property type="molecule type" value="Genomic_DNA"/>
</dbReference>
<dbReference type="Pfam" id="PF00501">
    <property type="entry name" value="AMP-binding"/>
    <property type="match status" value="1"/>
</dbReference>
<evidence type="ECO:0000313" key="9">
    <source>
        <dbReference type="WBParaSite" id="HPBE_0001902101-mRNA-1"/>
    </source>
</evidence>
<comment type="similarity">
    <text evidence="2">Belongs to the ATP-dependent AMP-binding enzyme family.</text>
</comment>
<comment type="subcellular location">
    <subcellularLocation>
        <location evidence="1">Peroxisome</location>
    </subcellularLocation>
</comment>
<dbReference type="AlphaFoldDB" id="A0A183GAH4"/>
<accession>A0A3P8B8Y6</accession>
<dbReference type="InterPro" id="IPR042099">
    <property type="entry name" value="ANL_N_sf"/>
</dbReference>
<proteinExistence type="inferred from homology"/>
<dbReference type="Gene3D" id="3.30.300.30">
    <property type="match status" value="1"/>
</dbReference>
<dbReference type="OrthoDB" id="10253869at2759"/>
<dbReference type="PANTHER" id="PTHR24096">
    <property type="entry name" value="LONG-CHAIN-FATTY-ACID--COA LIGASE"/>
    <property type="match status" value="1"/>
</dbReference>
<dbReference type="InterPro" id="IPR000873">
    <property type="entry name" value="AMP-dep_synth/lig_dom"/>
</dbReference>
<feature type="domain" description="AMP-dependent synthetase/ligase" evidence="5">
    <location>
        <begin position="56"/>
        <end position="179"/>
    </location>
</feature>
<sequence>MTECRVECVLTEDDYARKVGEFLKQSKFDSISTIVLEELRKGECTVSDAQAESDEEDTITTVNIVPPVLDFLVKDPMVDSFDLKCLRNLYVGAAKCEERLLQDLKHRLPDLKQIIQLFGLTEAGVLLFVTPAGNPHLSSVGRAMPGVQAKILDQHGDQLGVNEIGNLMVQAPTLMQGYLGQYELILATQELCFISPPDGWFFTGDMASVDGDGFVYIVGREKDMIKVRGWQVANVTQVNPYEIEEAIKANVVGVEDCAVVGANHEADGQRPKAFIVGPADINDVVEFVKGKS</sequence>
<dbReference type="GO" id="GO:0005777">
    <property type="term" value="C:peroxisome"/>
    <property type="evidence" value="ECO:0007669"/>
    <property type="project" value="UniProtKB-SubCell"/>
</dbReference>
<evidence type="ECO:0000256" key="3">
    <source>
        <dbReference type="ARBA" id="ARBA00022598"/>
    </source>
</evidence>
<evidence type="ECO:0000313" key="7">
    <source>
        <dbReference type="EMBL" id="VDP13760.1"/>
    </source>
</evidence>
<evidence type="ECO:0000259" key="5">
    <source>
        <dbReference type="Pfam" id="PF00501"/>
    </source>
</evidence>
<dbReference type="WBParaSite" id="HPBE_0001902101-mRNA-1">
    <property type="protein sequence ID" value="HPBE_0001902101-mRNA-1"/>
    <property type="gene ID" value="HPBE_0001902101"/>
</dbReference>
<keyword evidence="8" id="KW-1185">Reference proteome</keyword>
<organism evidence="8 9">
    <name type="scientific">Heligmosomoides polygyrus</name>
    <name type="common">Parasitic roundworm</name>
    <dbReference type="NCBI Taxonomy" id="6339"/>
    <lineage>
        <taxon>Eukaryota</taxon>
        <taxon>Metazoa</taxon>
        <taxon>Ecdysozoa</taxon>
        <taxon>Nematoda</taxon>
        <taxon>Chromadorea</taxon>
        <taxon>Rhabditida</taxon>
        <taxon>Rhabditina</taxon>
        <taxon>Rhabditomorpha</taxon>
        <taxon>Strongyloidea</taxon>
        <taxon>Heligmosomidae</taxon>
        <taxon>Heligmosomoides</taxon>
    </lineage>
</organism>
<evidence type="ECO:0000256" key="1">
    <source>
        <dbReference type="ARBA" id="ARBA00004275"/>
    </source>
</evidence>
<reference evidence="9" key="2">
    <citation type="submission" date="2019-09" db="UniProtKB">
        <authorList>
            <consortium name="WormBaseParasite"/>
        </authorList>
    </citation>
    <scope>IDENTIFICATION</scope>
</reference>
<keyword evidence="4" id="KW-0576">Peroxisome</keyword>
<feature type="domain" description="AMP-binding enzyme C-terminal" evidence="6">
    <location>
        <begin position="242"/>
        <end position="289"/>
    </location>
</feature>
<dbReference type="Gene3D" id="3.40.50.12780">
    <property type="entry name" value="N-terminal domain of ligase-like"/>
    <property type="match status" value="1"/>
</dbReference>
<dbReference type="Pfam" id="PF13193">
    <property type="entry name" value="AMP-binding_C"/>
    <property type="match status" value="1"/>
</dbReference>
<evidence type="ECO:0000259" key="6">
    <source>
        <dbReference type="Pfam" id="PF13193"/>
    </source>
</evidence>
<dbReference type="GO" id="GO:0016405">
    <property type="term" value="F:CoA-ligase activity"/>
    <property type="evidence" value="ECO:0007669"/>
    <property type="project" value="TreeGrafter"/>
</dbReference>
<protein>
    <submittedName>
        <fullName evidence="9">AMP-binding domain-containing protein</fullName>
    </submittedName>
</protein>
<dbReference type="InterPro" id="IPR045851">
    <property type="entry name" value="AMP-bd_C_sf"/>
</dbReference>
<dbReference type="Proteomes" id="UP000050761">
    <property type="component" value="Unassembled WGS sequence"/>
</dbReference>
<accession>A0A183GAH4</accession>
<keyword evidence="3" id="KW-0436">Ligase</keyword>
<dbReference type="InterPro" id="IPR025110">
    <property type="entry name" value="AMP-bd_C"/>
</dbReference>